<dbReference type="GeneID" id="34581009"/>
<gene>
    <name evidence="3" type="ORF">PENARI_c029G02575</name>
</gene>
<keyword evidence="2" id="KW-0472">Membrane</keyword>
<organism evidence="3 4">
    <name type="scientific">Penicillium arizonense</name>
    <dbReference type="NCBI Taxonomy" id="1835702"/>
    <lineage>
        <taxon>Eukaryota</taxon>
        <taxon>Fungi</taxon>
        <taxon>Dikarya</taxon>
        <taxon>Ascomycota</taxon>
        <taxon>Pezizomycotina</taxon>
        <taxon>Eurotiomycetes</taxon>
        <taxon>Eurotiomycetidae</taxon>
        <taxon>Eurotiales</taxon>
        <taxon>Aspergillaceae</taxon>
        <taxon>Penicillium</taxon>
    </lineage>
</organism>
<protein>
    <submittedName>
        <fullName evidence="3">Uncharacterized protein</fullName>
    </submittedName>
</protein>
<dbReference type="RefSeq" id="XP_022483863.1">
    <property type="nucleotide sequence ID" value="XM_022636275.1"/>
</dbReference>
<feature type="compositionally biased region" description="Acidic residues" evidence="1">
    <location>
        <begin position="72"/>
        <end position="90"/>
    </location>
</feature>
<keyword evidence="4" id="KW-1185">Reference proteome</keyword>
<evidence type="ECO:0000256" key="1">
    <source>
        <dbReference type="SAM" id="MobiDB-lite"/>
    </source>
</evidence>
<keyword evidence="2" id="KW-1133">Transmembrane helix</keyword>
<feature type="region of interest" description="Disordered" evidence="1">
    <location>
        <begin position="55"/>
        <end position="136"/>
    </location>
</feature>
<name>A0A1F5L5A1_PENAI</name>
<sequence length="217" mass="23333">MRLGELIPMWSIDSRVILSKDGAKCSASFIFIPFLPSFFACSQLADVQSVKSSTSSSVISSNEPHETADPDPVSDDLEDLDPEPDPEPEPPEPPGPPGLEPDVSASVSSLDRRLLTDGPPTSIPSEAPRFFQGDGNPLADSPLFSPSFGEPLPSPPPKASVGWLYDGREGNFVLAPSTSPGESVLGPIIYSCWTLLDLFDLFSWFFLGGLSLFLLMY</sequence>
<evidence type="ECO:0000256" key="2">
    <source>
        <dbReference type="SAM" id="Phobius"/>
    </source>
</evidence>
<reference evidence="3 4" key="1">
    <citation type="journal article" date="2016" name="Sci. Rep.">
        <title>Penicillium arizonense, a new, genome sequenced fungal species, reveals a high chemical diversity in secreted metabolites.</title>
        <authorList>
            <person name="Grijseels S."/>
            <person name="Nielsen J.C."/>
            <person name="Randelovic M."/>
            <person name="Nielsen J."/>
            <person name="Nielsen K.F."/>
            <person name="Workman M."/>
            <person name="Frisvad J.C."/>
        </authorList>
    </citation>
    <scope>NUCLEOTIDE SEQUENCE [LARGE SCALE GENOMIC DNA]</scope>
    <source>
        <strain evidence="3 4">CBS 141311</strain>
    </source>
</reference>
<dbReference type="EMBL" id="LXJU01000029">
    <property type="protein sequence ID" value="OGE48408.1"/>
    <property type="molecule type" value="Genomic_DNA"/>
</dbReference>
<comment type="caution">
    <text evidence="3">The sequence shown here is derived from an EMBL/GenBank/DDBJ whole genome shotgun (WGS) entry which is preliminary data.</text>
</comment>
<proteinExistence type="predicted"/>
<feature type="transmembrane region" description="Helical" evidence="2">
    <location>
        <begin position="193"/>
        <end position="215"/>
    </location>
</feature>
<keyword evidence="2" id="KW-0812">Transmembrane</keyword>
<accession>A0A1F5L5A1</accession>
<evidence type="ECO:0000313" key="3">
    <source>
        <dbReference type="EMBL" id="OGE48408.1"/>
    </source>
</evidence>
<evidence type="ECO:0000313" key="4">
    <source>
        <dbReference type="Proteomes" id="UP000177622"/>
    </source>
</evidence>
<dbReference type="Proteomes" id="UP000177622">
    <property type="component" value="Unassembled WGS sequence"/>
</dbReference>
<dbReference type="AlphaFoldDB" id="A0A1F5L5A1"/>